<sequence>MCVDAGAAATDFSKYTMKRFAEALVKCESEKQRREQLIESLDDLSFDYPDVYAMLFSEMKIRELEANDSNKISEWLSSSNNSNSIVKIHEALLLAKSDELMIKEEHLDNLKHMLCRTIENGTYMEEVVKICYMIEKSPSLKNIHELLKHLIERVKQLPSDNKCNMDINIFWKDYFKQTQIDLSESLVIQSIQQQQKHKQDVRAWEKIKHLHLNPLHDLPNFDRKNLLNCFGNNHLEMVAAAHMRSILDNQTIVDQDMDGAFTKWLHFCKLKKYQWFFNNLSYLDIVLIDEQNIEKFIAKVNRNSAEENCIKDCARKIICVETKALRHRPIKLNNLLTALDCIVDLDNMSKYITYMRKILHYPIPNKNCVVNEQLQQDIIDIMDKYMNHLMKILDTVDFLAAKSKLGVIINKYLECISLINGNQTFTNHHINLLCIFEEVLKNKVLNMHRDFN</sequence>
<gene>
    <name evidence="1" type="ORF">AGLY_009241</name>
</gene>
<dbReference type="OrthoDB" id="6594951at2759"/>
<evidence type="ECO:0000313" key="2">
    <source>
        <dbReference type="Proteomes" id="UP000475862"/>
    </source>
</evidence>
<dbReference type="AlphaFoldDB" id="A0A6G0TI80"/>
<evidence type="ECO:0000313" key="1">
    <source>
        <dbReference type="EMBL" id="KAE9533338.1"/>
    </source>
</evidence>
<accession>A0A6G0TI80</accession>
<organism evidence="1 2">
    <name type="scientific">Aphis glycines</name>
    <name type="common">Soybean aphid</name>
    <dbReference type="NCBI Taxonomy" id="307491"/>
    <lineage>
        <taxon>Eukaryota</taxon>
        <taxon>Metazoa</taxon>
        <taxon>Ecdysozoa</taxon>
        <taxon>Arthropoda</taxon>
        <taxon>Hexapoda</taxon>
        <taxon>Insecta</taxon>
        <taxon>Pterygota</taxon>
        <taxon>Neoptera</taxon>
        <taxon>Paraneoptera</taxon>
        <taxon>Hemiptera</taxon>
        <taxon>Sternorrhyncha</taxon>
        <taxon>Aphidomorpha</taxon>
        <taxon>Aphidoidea</taxon>
        <taxon>Aphididae</taxon>
        <taxon>Aphidini</taxon>
        <taxon>Aphis</taxon>
        <taxon>Aphis</taxon>
    </lineage>
</organism>
<keyword evidence="2" id="KW-1185">Reference proteome</keyword>
<dbReference type="Proteomes" id="UP000475862">
    <property type="component" value="Unassembled WGS sequence"/>
</dbReference>
<dbReference type="EMBL" id="VYZN01000035">
    <property type="protein sequence ID" value="KAE9533338.1"/>
    <property type="molecule type" value="Genomic_DNA"/>
</dbReference>
<proteinExistence type="predicted"/>
<dbReference type="Gene3D" id="1.10.150.50">
    <property type="entry name" value="Transcription Factor, Ets-1"/>
    <property type="match status" value="1"/>
</dbReference>
<name>A0A6G0TI80_APHGL</name>
<protein>
    <submittedName>
        <fullName evidence="1">Uncharacterized protein</fullName>
    </submittedName>
</protein>
<reference evidence="1 2" key="1">
    <citation type="submission" date="2019-08" db="EMBL/GenBank/DDBJ databases">
        <title>The genome of the soybean aphid Biotype 1, its phylome, world population structure and adaptation to the North American continent.</title>
        <authorList>
            <person name="Giordano R."/>
            <person name="Donthu R.K."/>
            <person name="Hernandez A.G."/>
            <person name="Wright C.L."/>
            <person name="Zimin A.V."/>
        </authorList>
    </citation>
    <scope>NUCLEOTIDE SEQUENCE [LARGE SCALE GENOMIC DNA]</scope>
    <source>
        <tissue evidence="1">Whole aphids</tissue>
    </source>
</reference>
<dbReference type="InterPro" id="IPR013761">
    <property type="entry name" value="SAM/pointed_sf"/>
</dbReference>
<comment type="caution">
    <text evidence="1">The sequence shown here is derived from an EMBL/GenBank/DDBJ whole genome shotgun (WGS) entry which is preliminary data.</text>
</comment>